<accession>G4TXL9</accession>
<dbReference type="eggNOG" id="ENOG502RG5A">
    <property type="taxonomic scope" value="Eukaryota"/>
</dbReference>
<dbReference type="HOGENOM" id="CLU_022442_0_0_1"/>
<keyword evidence="2" id="KW-1185">Reference proteome</keyword>
<evidence type="ECO:0000313" key="1">
    <source>
        <dbReference type="EMBL" id="CCA76062.1"/>
    </source>
</evidence>
<evidence type="ECO:0000313" key="2">
    <source>
        <dbReference type="Proteomes" id="UP000007148"/>
    </source>
</evidence>
<proteinExistence type="predicted"/>
<organism evidence="1 2">
    <name type="scientific">Serendipita indica (strain DSM 11827)</name>
    <name type="common">Root endophyte fungus</name>
    <name type="synonym">Piriformospora indica</name>
    <dbReference type="NCBI Taxonomy" id="1109443"/>
    <lineage>
        <taxon>Eukaryota</taxon>
        <taxon>Fungi</taxon>
        <taxon>Dikarya</taxon>
        <taxon>Basidiomycota</taxon>
        <taxon>Agaricomycotina</taxon>
        <taxon>Agaricomycetes</taxon>
        <taxon>Sebacinales</taxon>
        <taxon>Serendipitaceae</taxon>
        <taxon>Serendipita</taxon>
    </lineage>
</organism>
<dbReference type="InParanoid" id="G4TXL9"/>
<comment type="caution">
    <text evidence="1">The sequence shown here is derived from an EMBL/GenBank/DDBJ whole genome shotgun (WGS) entry which is preliminary data.</text>
</comment>
<protein>
    <submittedName>
        <fullName evidence="1">Uncharacterized protein</fullName>
    </submittedName>
</protein>
<dbReference type="Proteomes" id="UP000007148">
    <property type="component" value="Unassembled WGS sequence"/>
</dbReference>
<dbReference type="STRING" id="1109443.G4TXL9"/>
<dbReference type="AlphaFoldDB" id="G4TXL9"/>
<dbReference type="EMBL" id="CAFZ01000595">
    <property type="protein sequence ID" value="CCA76062.1"/>
    <property type="molecule type" value="Genomic_DNA"/>
</dbReference>
<dbReference type="OrthoDB" id="2338662at2759"/>
<dbReference type="OMA" id="AVGIMPW"/>
<name>G4TXL9_SERID</name>
<reference evidence="1 2" key="1">
    <citation type="journal article" date="2011" name="PLoS Pathog.">
        <title>Endophytic Life Strategies Decoded by Genome and Transcriptome Analyses of the Mutualistic Root Symbiont Piriformospora indica.</title>
        <authorList>
            <person name="Zuccaro A."/>
            <person name="Lahrmann U."/>
            <person name="Guldener U."/>
            <person name="Langen G."/>
            <person name="Pfiffi S."/>
            <person name="Biedenkopf D."/>
            <person name="Wong P."/>
            <person name="Samans B."/>
            <person name="Grimm C."/>
            <person name="Basiewicz M."/>
            <person name="Murat C."/>
            <person name="Martin F."/>
            <person name="Kogel K.H."/>
        </authorList>
    </citation>
    <scope>NUCLEOTIDE SEQUENCE [LARGE SCALE GENOMIC DNA]</scope>
    <source>
        <strain evidence="1 2">DSM 11827</strain>
    </source>
</reference>
<gene>
    <name evidence="1" type="ORF">PIIN_10062</name>
</gene>
<sequence length="582" mass="65477">MLLGLVLLAASALAQDKWCGKHYKQGQPVIHPGGRYPVPQHSDSPLLLFRCYTAISPYIHGEDDTATIIIDLEVTHVAKKSTFPLHDDPTSFKVQIGNEEHGSLVNATLQLGLKQEVVLPLKHFEPSQQPYALQCSIHSTEVPVSTELFYLPPNPYDGSVVKTDYKRSTLLVRSHDEWKPFIGFGFYTAFDNYLAKNLSILDDFVDRGYNLVHPVPTFGNVTALNLVLDRMEELGLWLVYDMRWSYKNLTQIAEEVDAIKKRKNLLAWYTADEPDGWTDDTALPQRASELISQLDGYHPTSLVLNCRDYNFAPYTSNTPLLLHDTYPIGTNTTWSTVYSTECTPTFGDCGCDECESREVGEVAIVLEEYARRLEWMGERKVLWSVVQAFGEQSFWSRYPTGREFALMSILALSSGATGITPWIAPTTPEIDDAATKLAKMVPRLAEYMLHPSVKVDRPVVRTLGGHICPFNQEQLYGRALTDGQQLPLMSIPDDEDLSSVMEPTRNHEQIVAVTYTAESGILLIFANLDTAPRNVSIRFGPLPFMVSTTQALFNTGANMLHLEFMYCRCEKQRNVVSREDSC</sequence>